<protein>
    <recommendedName>
        <fullName evidence="1">Glycosyltransferase 2-like domain-containing protein</fullName>
    </recommendedName>
</protein>
<proteinExistence type="predicted"/>
<dbReference type="InterPro" id="IPR001173">
    <property type="entry name" value="Glyco_trans_2-like"/>
</dbReference>
<gene>
    <name evidence="2" type="ORF">GCM10007053_27500</name>
</gene>
<evidence type="ECO:0000313" key="2">
    <source>
        <dbReference type="EMBL" id="GHD37889.1"/>
    </source>
</evidence>
<dbReference type="InterPro" id="IPR029044">
    <property type="entry name" value="Nucleotide-diphossugar_trans"/>
</dbReference>
<dbReference type="Gene3D" id="3.90.550.10">
    <property type="entry name" value="Spore Coat Polysaccharide Biosynthesis Protein SpsA, Chain A"/>
    <property type="match status" value="1"/>
</dbReference>
<keyword evidence="3" id="KW-1185">Reference proteome</keyword>
<dbReference type="CDD" id="cd00761">
    <property type="entry name" value="Glyco_tranf_GTA_type"/>
    <property type="match status" value="1"/>
</dbReference>
<dbReference type="AlphaFoldDB" id="A0A918XLI6"/>
<comment type="caution">
    <text evidence="2">The sequence shown here is derived from an EMBL/GenBank/DDBJ whole genome shotgun (WGS) entry which is preliminary data.</text>
</comment>
<accession>A0A918XLI6</accession>
<sequence length="337" mass="37239">MDACKQDSPMFKIRVHPRTRPVLSIVLVVYDMPRQALNTIATLCAAYQRNVNEGDYEVIVVENRSDNTIPDAEIAAFPRNIRYLLRDETQPTPVHAVNAGADLARGDHICVMIDGARMVTPGVVSGILKSHRSAAGAVVTVPGYHIGSELQQDAVESGYDEATDRALVGSIGWQYNGYALFDIACFSESCAVGFFLPNGESNCISMPRRFWDVLKGCDPRFNIRGGGLCNLDLYKRALEMPGSQHFLLPGEGTFHQFHGGVTTGGEARCHREALINDIRAQYRSIRGKDYTRPETRPQFMGEIPPEAMRFMAISVDKAREQERYSQPVELRAGASAA</sequence>
<feature type="domain" description="Glycosyltransferase 2-like" evidence="1">
    <location>
        <begin position="24"/>
        <end position="148"/>
    </location>
</feature>
<dbReference type="Proteomes" id="UP000644693">
    <property type="component" value="Unassembled WGS sequence"/>
</dbReference>
<reference evidence="2" key="2">
    <citation type="submission" date="2020-09" db="EMBL/GenBank/DDBJ databases">
        <authorList>
            <person name="Sun Q."/>
            <person name="Kim S."/>
        </authorList>
    </citation>
    <scope>NUCLEOTIDE SEQUENCE</scope>
    <source>
        <strain evidence="2">KCTC 23430</strain>
    </source>
</reference>
<dbReference type="SUPFAM" id="SSF53448">
    <property type="entry name" value="Nucleotide-diphospho-sugar transferases"/>
    <property type="match status" value="1"/>
</dbReference>
<organism evidence="2 3">
    <name type="scientific">Parahalioglobus pacificus</name>
    <dbReference type="NCBI Taxonomy" id="930806"/>
    <lineage>
        <taxon>Bacteria</taxon>
        <taxon>Pseudomonadati</taxon>
        <taxon>Pseudomonadota</taxon>
        <taxon>Gammaproteobacteria</taxon>
        <taxon>Cellvibrionales</taxon>
        <taxon>Halieaceae</taxon>
        <taxon>Parahalioglobus</taxon>
    </lineage>
</organism>
<name>A0A918XLI6_9GAMM</name>
<evidence type="ECO:0000259" key="1">
    <source>
        <dbReference type="Pfam" id="PF00535"/>
    </source>
</evidence>
<evidence type="ECO:0000313" key="3">
    <source>
        <dbReference type="Proteomes" id="UP000644693"/>
    </source>
</evidence>
<dbReference type="EMBL" id="BMYM01000003">
    <property type="protein sequence ID" value="GHD37889.1"/>
    <property type="molecule type" value="Genomic_DNA"/>
</dbReference>
<reference evidence="2" key="1">
    <citation type="journal article" date="2014" name="Int. J. Syst. Evol. Microbiol.">
        <title>Complete genome sequence of Corynebacterium casei LMG S-19264T (=DSM 44701T), isolated from a smear-ripened cheese.</title>
        <authorList>
            <consortium name="US DOE Joint Genome Institute (JGI-PGF)"/>
            <person name="Walter F."/>
            <person name="Albersmeier A."/>
            <person name="Kalinowski J."/>
            <person name="Ruckert C."/>
        </authorList>
    </citation>
    <scope>NUCLEOTIDE SEQUENCE</scope>
    <source>
        <strain evidence="2">KCTC 23430</strain>
    </source>
</reference>
<dbReference type="Pfam" id="PF00535">
    <property type="entry name" value="Glycos_transf_2"/>
    <property type="match status" value="1"/>
</dbReference>